<dbReference type="Proteomes" id="UP001560573">
    <property type="component" value="Unassembled WGS sequence"/>
</dbReference>
<proteinExistence type="predicted"/>
<evidence type="ECO:0008006" key="4">
    <source>
        <dbReference type="Google" id="ProtNLM"/>
    </source>
</evidence>
<gene>
    <name evidence="2" type="ORF">QTN47_23850</name>
</gene>
<feature type="signal peptide" evidence="1">
    <location>
        <begin position="1"/>
        <end position="19"/>
    </location>
</feature>
<dbReference type="EMBL" id="JAULBC010000009">
    <property type="protein sequence ID" value="MEX6690567.1"/>
    <property type="molecule type" value="Genomic_DNA"/>
</dbReference>
<keyword evidence="3" id="KW-1185">Reference proteome</keyword>
<protein>
    <recommendedName>
        <fullName evidence="4">DUF3108 domain-containing protein</fullName>
    </recommendedName>
</protein>
<dbReference type="RefSeq" id="WP_369331979.1">
    <property type="nucleotide sequence ID" value="NZ_JAULBC010000009.1"/>
</dbReference>
<comment type="caution">
    <text evidence="2">The sequence shown here is derived from an EMBL/GenBank/DDBJ whole genome shotgun (WGS) entry which is preliminary data.</text>
</comment>
<accession>A0ABV3ZKZ9</accession>
<keyword evidence="1" id="KW-0732">Signal</keyword>
<reference evidence="2 3" key="1">
    <citation type="submission" date="2023-07" db="EMBL/GenBank/DDBJ databases">
        <authorList>
            <person name="Lian W.-H."/>
        </authorList>
    </citation>
    <scope>NUCLEOTIDE SEQUENCE [LARGE SCALE GENOMIC DNA]</scope>
    <source>
        <strain evidence="2 3">SYSU DXS3180</strain>
    </source>
</reference>
<evidence type="ECO:0000256" key="1">
    <source>
        <dbReference type="SAM" id="SignalP"/>
    </source>
</evidence>
<evidence type="ECO:0000313" key="2">
    <source>
        <dbReference type="EMBL" id="MEX6690567.1"/>
    </source>
</evidence>
<evidence type="ECO:0000313" key="3">
    <source>
        <dbReference type="Proteomes" id="UP001560573"/>
    </source>
</evidence>
<sequence>MKKLILVSSFLMGKSFIFAQKSAVIETFKKYNISTIILDSNAKQNAADYSYTVHATLITGGQKKVTEEKYHPAKNAAERWELVSVNGGAPSKTDKKLFNKEHNQQIPIAKPDSTSYRILKDDADYLIVSYHYDTSTLVADNNFMKDFPVTLYINKKNGRLERSEVISEEPFKVKVFKADYMMVNTTYIYIEKTDQYLPLQEETTMSIRILGRNAEIITSNEYSNYKK</sequence>
<name>A0ABV3ZKZ9_9BACT</name>
<organism evidence="2 3">
    <name type="scientific">Danxiaibacter flavus</name>
    <dbReference type="NCBI Taxonomy" id="3049108"/>
    <lineage>
        <taxon>Bacteria</taxon>
        <taxon>Pseudomonadati</taxon>
        <taxon>Bacteroidota</taxon>
        <taxon>Chitinophagia</taxon>
        <taxon>Chitinophagales</taxon>
        <taxon>Chitinophagaceae</taxon>
        <taxon>Danxiaibacter</taxon>
    </lineage>
</organism>
<feature type="chain" id="PRO_5045217974" description="DUF3108 domain-containing protein" evidence="1">
    <location>
        <begin position="20"/>
        <end position="227"/>
    </location>
</feature>